<keyword evidence="2" id="KW-1133">Transmembrane helix</keyword>
<feature type="transmembrane region" description="Helical" evidence="2">
    <location>
        <begin position="33"/>
        <end position="63"/>
    </location>
</feature>
<accession>J7S344</accession>
<dbReference type="GO" id="GO:0005937">
    <property type="term" value="C:mating projection"/>
    <property type="evidence" value="ECO:0007669"/>
    <property type="project" value="EnsemblFungi"/>
</dbReference>
<keyword evidence="2" id="KW-0472">Membrane</keyword>
<feature type="transmembrane region" description="Helical" evidence="2">
    <location>
        <begin position="218"/>
        <end position="250"/>
    </location>
</feature>
<evidence type="ECO:0000256" key="1">
    <source>
        <dbReference type="SAM" id="MobiDB-lite"/>
    </source>
</evidence>
<feature type="transmembrane region" description="Helical" evidence="2">
    <location>
        <begin position="83"/>
        <end position="101"/>
    </location>
</feature>
<dbReference type="AlphaFoldDB" id="J7S344"/>
<organism evidence="3 4">
    <name type="scientific">Huiozyma naganishii (strain ATCC MYA-139 / BCRC 22969 / CBS 8797 / KCTC 17520 / NBRC 10181 / NCYC 3082 / Yp74L-3)</name>
    <name type="common">Yeast</name>
    <name type="synonym">Kazachstania naganishii</name>
    <dbReference type="NCBI Taxonomy" id="1071383"/>
    <lineage>
        <taxon>Eukaryota</taxon>
        <taxon>Fungi</taxon>
        <taxon>Dikarya</taxon>
        <taxon>Ascomycota</taxon>
        <taxon>Saccharomycotina</taxon>
        <taxon>Saccharomycetes</taxon>
        <taxon>Saccharomycetales</taxon>
        <taxon>Saccharomycetaceae</taxon>
        <taxon>Huiozyma</taxon>
    </lineage>
</organism>
<evidence type="ECO:0000256" key="2">
    <source>
        <dbReference type="SAM" id="Phobius"/>
    </source>
</evidence>
<name>J7S344_HUIN7</name>
<reference evidence="3 4" key="1">
    <citation type="journal article" date="2011" name="Proc. Natl. Acad. Sci. U.S.A.">
        <title>Evolutionary erosion of yeast sex chromosomes by mating-type switching accidents.</title>
        <authorList>
            <person name="Gordon J.L."/>
            <person name="Armisen D."/>
            <person name="Proux-Wera E."/>
            <person name="Oheigeartaigh S.S."/>
            <person name="Byrne K.P."/>
            <person name="Wolfe K.H."/>
        </authorList>
    </citation>
    <scope>NUCLEOTIDE SEQUENCE [LARGE SCALE GENOMIC DNA]</scope>
    <source>
        <strain evidence="4">ATCC MYA-139 / BCRC 22969 / CBS 8797 / CCRC 22969 / KCTC 17520 / NBRC 10181 / NCYC 3082</strain>
    </source>
</reference>
<feature type="compositionally biased region" description="Polar residues" evidence="1">
    <location>
        <begin position="442"/>
        <end position="457"/>
    </location>
</feature>
<dbReference type="HOGENOM" id="CLU_036942_1_0_1"/>
<reference evidence="4" key="2">
    <citation type="submission" date="2012-08" db="EMBL/GenBank/DDBJ databases">
        <title>Genome sequence of Kazachstania naganishii.</title>
        <authorList>
            <person name="Gordon J.L."/>
            <person name="Armisen D."/>
            <person name="Proux-Wera E."/>
            <person name="OhEigeartaigh S.S."/>
            <person name="Byrne K.P."/>
            <person name="Wolfe K.H."/>
        </authorList>
    </citation>
    <scope>NUCLEOTIDE SEQUENCE [LARGE SCALE GENOMIC DNA]</scope>
    <source>
        <strain evidence="4">ATCC MYA-139 / BCRC 22969 / CBS 8797 / CCRC 22969 / KCTC 17520 / NBRC 10181 / NCYC 3082</strain>
    </source>
</reference>
<sequence length="526" mass="61057">MWFFSNKWQKGINPKRFPDVDIDLFKNYRLKTVLSYAVGTWAFGLLKLALFISDLYTCIKLLAYNSWSNNIVKPYLPFRISKWLFSGCILASILLLLWNVIHAIRIYRTKNIALCYVNNICRNSISFVNYPKFCIFDRISSKGTFQWFAFFVFFELKDCLGLLFTDTPRQVINGLTLWSVLVTVHSDLDNNMDLGDLESFQGLINKIKGIAQSNHQEAVLLSFMLFSFIVWMFFMAKLIFAMICSVFVYFRLIHEKEYAGLRDYVCIAICRHVDELITKQNRKMEEKVYNARLLSNTESTLELNSYSQIPIFQSTSYVPYNDSSTSLHQNEKNRYSPIDTLTKSDSLEMDALNELVFITSTIRGQADLVKPHPQSFRNISNSIENEYLGVGNRNVTSSSSKLGEKELLDERTRFVERNHGQVNKYSHLQPDNLDFQTRHPSNDTTSGAMNNNFSSFPNDHDRSFSTISHAQSKTQRPVPPLDISFAQSSFEQKSNIFTPDRAYFRQDIEQSPLLPHDEYRNENFYP</sequence>
<dbReference type="GO" id="GO:0005886">
    <property type="term" value="C:plasma membrane"/>
    <property type="evidence" value="ECO:0007669"/>
    <property type="project" value="EnsemblFungi"/>
</dbReference>
<dbReference type="Proteomes" id="UP000006310">
    <property type="component" value="Chromosome 2"/>
</dbReference>
<evidence type="ECO:0000313" key="3">
    <source>
        <dbReference type="EMBL" id="CCK68479.1"/>
    </source>
</evidence>
<dbReference type="Pfam" id="PF16944">
    <property type="entry name" value="KCH"/>
    <property type="match status" value="1"/>
</dbReference>
<protein>
    <recommendedName>
        <fullName evidence="5">Vacuolar membrane protein</fullName>
    </recommendedName>
</protein>
<dbReference type="eggNOG" id="ENOG502QVFG">
    <property type="taxonomic scope" value="Eukaryota"/>
</dbReference>
<evidence type="ECO:0000313" key="4">
    <source>
        <dbReference type="Proteomes" id="UP000006310"/>
    </source>
</evidence>
<dbReference type="PANTHER" id="PTHR36424:SF1">
    <property type="entry name" value="LOW AFFINITY K(+) TRANSPORTER 1-RELATED"/>
    <property type="match status" value="1"/>
</dbReference>
<dbReference type="EMBL" id="HE978315">
    <property type="protein sequence ID" value="CCK68479.1"/>
    <property type="molecule type" value="Genomic_DNA"/>
</dbReference>
<dbReference type="KEGG" id="kng:KNAG_0B00300"/>
<gene>
    <name evidence="3" type="primary">KNAG0B00300</name>
    <name evidence="3" type="ordered locus">KNAG_0B00300</name>
</gene>
<keyword evidence="2" id="KW-0812">Transmembrane</keyword>
<dbReference type="GeneID" id="34524129"/>
<dbReference type="PANTHER" id="PTHR36424">
    <property type="entry name" value="PHEROMONE-REGULATED MEMBRANE PROTEIN 6"/>
    <property type="match status" value="1"/>
</dbReference>
<evidence type="ECO:0008006" key="5">
    <source>
        <dbReference type="Google" id="ProtNLM"/>
    </source>
</evidence>
<feature type="region of interest" description="Disordered" evidence="1">
    <location>
        <begin position="418"/>
        <end position="481"/>
    </location>
</feature>
<feature type="compositionally biased region" description="Polar residues" evidence="1">
    <location>
        <begin position="464"/>
        <end position="475"/>
    </location>
</feature>
<dbReference type="GO" id="GO:0015079">
    <property type="term" value="F:potassium ion transmembrane transporter activity"/>
    <property type="evidence" value="ECO:0007669"/>
    <property type="project" value="EnsemblFungi"/>
</dbReference>
<proteinExistence type="predicted"/>
<dbReference type="InterPro" id="IPR031606">
    <property type="entry name" value="Kch1/2"/>
</dbReference>
<dbReference type="OrthoDB" id="2128042at2759"/>
<dbReference type="RefSeq" id="XP_022462725.1">
    <property type="nucleotide sequence ID" value="XM_022611302.1"/>
</dbReference>
<keyword evidence="4" id="KW-1185">Reference proteome</keyword>